<dbReference type="Pfam" id="PF00450">
    <property type="entry name" value="Peptidase_S10"/>
    <property type="match status" value="1"/>
</dbReference>
<dbReference type="RefSeq" id="XP_051610831.1">
    <property type="nucleotide sequence ID" value="XM_051755047.1"/>
</dbReference>
<dbReference type="GO" id="GO:0006508">
    <property type="term" value="P:proteolysis"/>
    <property type="evidence" value="ECO:0007669"/>
    <property type="project" value="UniProtKB-KW"/>
</dbReference>
<protein>
    <submittedName>
        <fullName evidence="6">Uncharacterized protein</fullName>
    </submittedName>
</protein>
<dbReference type="GO" id="GO:0004185">
    <property type="term" value="F:serine-type carboxypeptidase activity"/>
    <property type="evidence" value="ECO:0007669"/>
    <property type="project" value="InterPro"/>
</dbReference>
<keyword evidence="5" id="KW-0325">Glycoprotein</keyword>
<feature type="non-terminal residue" evidence="6">
    <location>
        <position position="75"/>
    </location>
</feature>
<comment type="caution">
    <text evidence="6">The sequence shown here is derived from an EMBL/GenBank/DDBJ whole genome shotgun (WGS) entry which is preliminary data.</text>
</comment>
<gene>
    <name evidence="6" type="ORF">KGF57_000566</name>
</gene>
<dbReference type="EMBL" id="JAIHNG010000035">
    <property type="protein sequence ID" value="KAI5966602.1"/>
    <property type="molecule type" value="Genomic_DNA"/>
</dbReference>
<keyword evidence="4" id="KW-0378">Hydrolase</keyword>
<dbReference type="SUPFAM" id="SSF53474">
    <property type="entry name" value="alpha/beta-Hydrolases"/>
    <property type="match status" value="1"/>
</dbReference>
<dbReference type="GeneID" id="76148625"/>
<evidence type="ECO:0000256" key="5">
    <source>
        <dbReference type="ARBA" id="ARBA00023180"/>
    </source>
</evidence>
<dbReference type="Proteomes" id="UP001204833">
    <property type="component" value="Unassembled WGS sequence"/>
</dbReference>
<dbReference type="InterPro" id="IPR001563">
    <property type="entry name" value="Peptidase_S10"/>
</dbReference>
<evidence type="ECO:0000256" key="4">
    <source>
        <dbReference type="ARBA" id="ARBA00022801"/>
    </source>
</evidence>
<evidence type="ECO:0000256" key="3">
    <source>
        <dbReference type="ARBA" id="ARBA00022670"/>
    </source>
</evidence>
<dbReference type="AlphaFoldDB" id="A0AAD5G0N1"/>
<name>A0AAD5G0N1_9ASCO</name>
<evidence type="ECO:0000313" key="6">
    <source>
        <dbReference type="EMBL" id="KAI5966602.1"/>
    </source>
</evidence>
<keyword evidence="3" id="KW-0645">Protease</keyword>
<keyword evidence="7" id="KW-1185">Reference proteome</keyword>
<accession>A0AAD5G0N1</accession>
<sequence length="75" mass="8654">MTWNRAEGFTDPDNHIDWEFGKERAGCVLQDRNLTFVNVYNASHMLPYNVPEISRSSFQFVTGTDQKRDGKIVTT</sequence>
<dbReference type="InterPro" id="IPR029058">
    <property type="entry name" value="AB_hydrolase_fold"/>
</dbReference>
<reference evidence="6 7" key="1">
    <citation type="journal article" date="2022" name="DNA Res.">
        <title>Genome analysis of five recently described species of the CUG-Ser clade uncovers Candida theae as a new hybrid lineage with pathogenic potential in the Candida parapsilosis species complex.</title>
        <authorList>
            <person name="Mixao V."/>
            <person name="Del Olmo V."/>
            <person name="Hegedusova E."/>
            <person name="Saus E."/>
            <person name="Pryszcz L."/>
            <person name="Cillingova A."/>
            <person name="Nosek J."/>
            <person name="Gabaldon T."/>
        </authorList>
    </citation>
    <scope>NUCLEOTIDE SEQUENCE [LARGE SCALE GENOMIC DNA]</scope>
    <source>
        <strain evidence="6 7">CBS 12239</strain>
    </source>
</reference>
<organism evidence="6 7">
    <name type="scientific">Candida theae</name>
    <dbReference type="NCBI Taxonomy" id="1198502"/>
    <lineage>
        <taxon>Eukaryota</taxon>
        <taxon>Fungi</taxon>
        <taxon>Dikarya</taxon>
        <taxon>Ascomycota</taxon>
        <taxon>Saccharomycotina</taxon>
        <taxon>Pichiomycetes</taxon>
        <taxon>Debaryomycetaceae</taxon>
        <taxon>Candida/Lodderomyces clade</taxon>
        <taxon>Candida</taxon>
    </lineage>
</organism>
<evidence type="ECO:0000256" key="2">
    <source>
        <dbReference type="ARBA" id="ARBA00022645"/>
    </source>
</evidence>
<keyword evidence="2" id="KW-0121">Carboxypeptidase</keyword>
<comment type="similarity">
    <text evidence="1">Belongs to the peptidase S10 family.</text>
</comment>
<dbReference type="Gene3D" id="3.40.50.1820">
    <property type="entry name" value="alpha/beta hydrolase"/>
    <property type="match status" value="1"/>
</dbReference>
<evidence type="ECO:0000256" key="1">
    <source>
        <dbReference type="ARBA" id="ARBA00009431"/>
    </source>
</evidence>
<evidence type="ECO:0000313" key="7">
    <source>
        <dbReference type="Proteomes" id="UP001204833"/>
    </source>
</evidence>
<proteinExistence type="inferred from homology"/>